<feature type="compositionally biased region" description="Gly residues" evidence="1">
    <location>
        <begin position="454"/>
        <end position="464"/>
    </location>
</feature>
<protein>
    <submittedName>
        <fullName evidence="4">Uncharacterized protein</fullName>
    </submittedName>
</protein>
<evidence type="ECO:0000256" key="2">
    <source>
        <dbReference type="SAM" id="Phobius"/>
    </source>
</evidence>
<sequence length="464" mass="47257">MVSRPSLPRTLVAVLLVGSLLAVALAVPATASPRPIAVCSPCDRGFTSAAHGHGMDVRIEHSTATMNVHRNGSATWTVENQLNDSAAEAFAANASLRQSVAEEAIWVHDARLLSTSVDGDTVQLRYRTPNVAGDAVGGVLRVDYFRDDPGVMVYTDLGADRLTVVAPDGMVAGHALPGADVSENGREMTVTSFEHGGDGPFVTFVPEDDPLAPLWSPAAVALPLLPVVGRNLLLLVAIPTLVFAGGLRAVAWAVSAVGLDPADAHPDRRALGVVALGVLALVHPLAPGLFALGGIEPPLLAGAVGVIVLGGTLAVPAVRDHLSLTRLAGLVGLAFAVTVAVGFVLRAASGVHVGDHVVRRMLLTLPVYTVTLVGYAAVHGRLRHALATAAGAFALVLVTTFPILSQGGTLYFLGVVVAVIGAVGGVVVGIPLFLLGHGLPDPAGGNRRGDTGTTAGGGAPTDPD</sequence>
<feature type="region of interest" description="Disordered" evidence="1">
    <location>
        <begin position="444"/>
        <end position="464"/>
    </location>
</feature>
<feature type="transmembrane region" description="Helical" evidence="2">
    <location>
        <begin position="271"/>
        <end position="293"/>
    </location>
</feature>
<reference evidence="4" key="3">
    <citation type="submission" date="2018-10" db="EMBL/GenBank/DDBJ databases">
        <authorList>
            <person name="Whitman W."/>
            <person name="Huntemann M."/>
            <person name="Clum A."/>
            <person name="Pillay M."/>
            <person name="Palaniappan K."/>
            <person name="Varghese N."/>
            <person name="Mikhailova N."/>
            <person name="Stamatis D."/>
            <person name="Reddy T."/>
            <person name="Daum C."/>
            <person name="Shapiro N."/>
            <person name="Ivanova N."/>
            <person name="Kyrpides N."/>
            <person name="Woyke T."/>
        </authorList>
    </citation>
    <scope>NUCLEOTIDE SEQUENCE</scope>
    <source>
        <strain evidence="4">CGMCC 1.10124</strain>
    </source>
</reference>
<dbReference type="Proteomes" id="UP000282007">
    <property type="component" value="Chromosome"/>
</dbReference>
<feature type="transmembrane region" description="Helical" evidence="2">
    <location>
        <begin position="299"/>
        <end position="318"/>
    </location>
</feature>
<dbReference type="EMBL" id="REFS01000002">
    <property type="protein sequence ID" value="RMB24115.1"/>
    <property type="molecule type" value="Genomic_DNA"/>
</dbReference>
<dbReference type="RefSeq" id="WP_124896998.1">
    <property type="nucleotide sequence ID" value="NZ_CP034145.1"/>
</dbReference>
<name>A0A3M0DRU9_9EURY</name>
<gene>
    <name evidence="4" type="ORF">ATH50_1353</name>
    <name evidence="3" type="ORF">DU502_02200</name>
</gene>
<keyword evidence="6" id="KW-1185">Reference proteome</keyword>
<feature type="transmembrane region" description="Helical" evidence="2">
    <location>
        <begin position="330"/>
        <end position="349"/>
    </location>
</feature>
<evidence type="ECO:0000313" key="6">
    <source>
        <dbReference type="Proteomes" id="UP000282007"/>
    </source>
</evidence>
<evidence type="ECO:0000313" key="3">
    <source>
        <dbReference type="EMBL" id="AZH24254.1"/>
    </source>
</evidence>
<dbReference type="OrthoDB" id="242474at2157"/>
<feature type="transmembrane region" description="Helical" evidence="2">
    <location>
        <begin position="232"/>
        <end position="259"/>
    </location>
</feature>
<accession>A0A3M0DRU9</accession>
<evidence type="ECO:0000313" key="5">
    <source>
        <dbReference type="Proteomes" id="UP000277326"/>
    </source>
</evidence>
<feature type="transmembrane region" description="Helical" evidence="2">
    <location>
        <begin position="410"/>
        <end position="435"/>
    </location>
</feature>
<reference evidence="4 5" key="1">
    <citation type="journal article" date="2015" name="Stand. Genomic Sci.">
        <title>Genomic Encyclopedia of Bacterial and Archaeal Type Strains, Phase III: the genomes of soil and plant-associated and newly described type strains.</title>
        <authorList>
            <person name="Whitman W.B."/>
            <person name="Woyke T."/>
            <person name="Klenk H.P."/>
            <person name="Zhou Y."/>
            <person name="Lilburn T.G."/>
            <person name="Beck B.J."/>
            <person name="De Vos P."/>
            <person name="Vandamme P."/>
            <person name="Eisen J.A."/>
            <person name="Garrity G."/>
            <person name="Hugenholtz P."/>
            <person name="Kyrpides N.C."/>
        </authorList>
    </citation>
    <scope>NUCLEOTIDE SEQUENCE [LARGE SCALE GENOMIC DNA]</scope>
    <source>
        <strain evidence="4 5">CGMCC 1.10124</strain>
    </source>
</reference>
<evidence type="ECO:0000256" key="1">
    <source>
        <dbReference type="SAM" id="MobiDB-lite"/>
    </source>
</evidence>
<dbReference type="GeneID" id="38470060"/>
<feature type="transmembrane region" description="Helical" evidence="2">
    <location>
        <begin position="385"/>
        <end position="404"/>
    </location>
</feature>
<organism evidence="4 5">
    <name type="scientific">Haloplanus aerogenes</name>
    <dbReference type="NCBI Taxonomy" id="660522"/>
    <lineage>
        <taxon>Archaea</taxon>
        <taxon>Methanobacteriati</taxon>
        <taxon>Methanobacteriota</taxon>
        <taxon>Stenosarchaea group</taxon>
        <taxon>Halobacteria</taxon>
        <taxon>Halobacteriales</taxon>
        <taxon>Haloferacaceae</taxon>
        <taxon>Haloplanus</taxon>
    </lineage>
</organism>
<evidence type="ECO:0000313" key="4">
    <source>
        <dbReference type="EMBL" id="RMB24115.1"/>
    </source>
</evidence>
<dbReference type="EMBL" id="CP034145">
    <property type="protein sequence ID" value="AZH24254.1"/>
    <property type="molecule type" value="Genomic_DNA"/>
</dbReference>
<dbReference type="Proteomes" id="UP000277326">
    <property type="component" value="Unassembled WGS sequence"/>
</dbReference>
<dbReference type="KEGG" id="haer:DU502_02200"/>
<keyword evidence="2" id="KW-1133">Transmembrane helix</keyword>
<keyword evidence="2" id="KW-0812">Transmembrane</keyword>
<keyword evidence="2" id="KW-0472">Membrane</keyword>
<feature type="transmembrane region" description="Helical" evidence="2">
    <location>
        <begin position="361"/>
        <end position="378"/>
    </location>
</feature>
<reference evidence="3 6" key="2">
    <citation type="submission" date="2018-07" db="EMBL/GenBank/DDBJ databases">
        <title>Genome sequences of Haloplanus aerogenes JCM 16430T.</title>
        <authorList>
            <person name="Kim Y.B."/>
            <person name="Roh S.W."/>
        </authorList>
    </citation>
    <scope>NUCLEOTIDE SEQUENCE [LARGE SCALE GENOMIC DNA]</scope>
    <source>
        <strain evidence="3 6">JCM 16430</strain>
    </source>
</reference>
<dbReference type="AlphaFoldDB" id="A0A3M0DRU9"/>
<proteinExistence type="predicted"/>